<accession>A0A6N9THL4</accession>
<evidence type="ECO:0000313" key="3">
    <source>
        <dbReference type="EMBL" id="NDW16814.1"/>
    </source>
</evidence>
<dbReference type="InterPro" id="IPR003423">
    <property type="entry name" value="OMP_efflux"/>
</dbReference>
<feature type="chain" id="PRO_5026686518" evidence="2">
    <location>
        <begin position="22"/>
        <end position="245"/>
    </location>
</feature>
<dbReference type="GO" id="GO:0015562">
    <property type="term" value="F:efflux transmembrane transporter activity"/>
    <property type="evidence" value="ECO:0007669"/>
    <property type="project" value="InterPro"/>
</dbReference>
<comment type="similarity">
    <text evidence="1">Belongs to the outer membrane factor (OMF) (TC 1.B.17) family.</text>
</comment>
<keyword evidence="2" id="KW-0732">Signal</keyword>
<dbReference type="AlphaFoldDB" id="A0A6N9THL4"/>
<keyword evidence="4" id="KW-1185">Reference proteome</keyword>
<dbReference type="Gene3D" id="1.20.1600.10">
    <property type="entry name" value="Outer membrane efflux proteins (OEP)"/>
    <property type="match status" value="1"/>
</dbReference>
<organism evidence="3 4">
    <name type="scientific">Alteromonas genovensis</name>
    <dbReference type="NCBI Taxonomy" id="471225"/>
    <lineage>
        <taxon>Bacteria</taxon>
        <taxon>Pseudomonadati</taxon>
        <taxon>Pseudomonadota</taxon>
        <taxon>Gammaproteobacteria</taxon>
        <taxon>Alteromonadales</taxon>
        <taxon>Alteromonadaceae</taxon>
        <taxon>Alteromonas/Salinimonas group</taxon>
        <taxon>Alteromonas</taxon>
    </lineage>
</organism>
<evidence type="ECO:0000313" key="4">
    <source>
        <dbReference type="Proteomes" id="UP000471381"/>
    </source>
</evidence>
<name>A0A6N9THL4_9ALTE</name>
<reference evidence="3 4" key="1">
    <citation type="submission" date="2020-01" db="EMBL/GenBank/DDBJ databases">
        <title>Genomes of bacteria type strains.</title>
        <authorList>
            <person name="Chen J."/>
            <person name="Zhu S."/>
            <person name="Yang J."/>
        </authorList>
    </citation>
    <scope>NUCLEOTIDE SEQUENCE [LARGE SCALE GENOMIC DNA]</scope>
    <source>
        <strain evidence="3 4">LMG 24078</strain>
    </source>
</reference>
<comment type="caution">
    <text evidence="3">The sequence shown here is derived from an EMBL/GenBank/DDBJ whole genome shotgun (WGS) entry which is preliminary data.</text>
</comment>
<dbReference type="Proteomes" id="UP000471381">
    <property type="component" value="Unassembled WGS sequence"/>
</dbReference>
<evidence type="ECO:0000256" key="2">
    <source>
        <dbReference type="SAM" id="SignalP"/>
    </source>
</evidence>
<sequence length="245" mass="26709">MTGARKMLLATILSMGLAACAQTDNRALSKSALANTGDNVTWQSLNDEVSGVKASQLTDLINLDDIAHMSSFIEEALQHNANLQQTLITLQKAQVAIDSTASQRNINVDAGASATKNKQSDTNYTSSLNVSWELDVWQRISDGITAASLNADSAKASYQSARDTLVANVIRRYIDILSQQHLLSIEKARLEELENNEAVILTRYRTGLGDLDDLDAAMTRRLLCLPPATSLRINSRAFKKGLMIT</sequence>
<protein>
    <submittedName>
        <fullName evidence="3">TolC family protein</fullName>
    </submittedName>
</protein>
<dbReference type="PROSITE" id="PS51257">
    <property type="entry name" value="PROKAR_LIPOPROTEIN"/>
    <property type="match status" value="1"/>
</dbReference>
<evidence type="ECO:0000256" key="1">
    <source>
        <dbReference type="ARBA" id="ARBA00007613"/>
    </source>
</evidence>
<feature type="signal peptide" evidence="2">
    <location>
        <begin position="1"/>
        <end position="21"/>
    </location>
</feature>
<dbReference type="PANTHER" id="PTHR30203">
    <property type="entry name" value="OUTER MEMBRANE CATION EFFLUX PROTEIN"/>
    <property type="match status" value="1"/>
</dbReference>
<dbReference type="SUPFAM" id="SSF56954">
    <property type="entry name" value="Outer membrane efflux proteins (OEP)"/>
    <property type="match status" value="1"/>
</dbReference>
<dbReference type="EMBL" id="JAAAWO010000013">
    <property type="protein sequence ID" value="NDW16814.1"/>
    <property type="molecule type" value="Genomic_DNA"/>
</dbReference>
<dbReference type="Pfam" id="PF02321">
    <property type="entry name" value="OEP"/>
    <property type="match status" value="1"/>
</dbReference>
<dbReference type="RefSeq" id="WP_163107396.1">
    <property type="nucleotide sequence ID" value="NZ_JAAAWO010000013.1"/>
</dbReference>
<gene>
    <name evidence="3" type="ORF">GTQ48_14975</name>
</gene>
<dbReference type="InterPro" id="IPR010131">
    <property type="entry name" value="MdtP/NodT-like"/>
</dbReference>
<proteinExistence type="inferred from homology"/>